<evidence type="ECO:0000256" key="2">
    <source>
        <dbReference type="SAM" id="Phobius"/>
    </source>
</evidence>
<sequence length="513" mass="54923">MFEDWSTKKKIGFGVLVFFVIILIAAALAPSEEEETKPAKFEVSNLSMSSSEIKLGGSVNVSVNVKNTGGKEGSKEVKLTFDGTTKTESVTLASGEETTVSFEISREETGTYDVSISGMSDSFKVIEETEPAEFQISNLSLSSSEVEPGQTLTVSVDVKNTGGKSGTKTVKFNIGEETKTRDVTLGAGESDEVSISVTKQEEGTFDVNVSGLSESFSVKAPAKAEFEVTNLQINPSEVEPEQTVAISADVKNTGNATGSYELKLKIDGTTERTKKVELGAKKSTSITFEVSENIEDSYSVSLEGLSGSFKVIQPVPEPVNIQGRGDTSTETFKLVEGLSIFHFKCEGNMNFIVELMNAETGETPIMPLVNVIGSFEGSTIVGVTGKSMQVSPGEFLLNIQADGNWEATVEQPRPDSAPSTPQTFSGKGHSVVGPFELEKGTATFEMRHDGSQNFIVELYDKDGNSPIMPIANELGSYEGSKTIGITGELMKASPGIHYLDITADGNWEIKVTQ</sequence>
<keyword evidence="5" id="KW-1185">Reference proteome</keyword>
<feature type="transmembrane region" description="Helical" evidence="2">
    <location>
        <begin position="12"/>
        <end position="30"/>
    </location>
</feature>
<dbReference type="InterPro" id="IPR013783">
    <property type="entry name" value="Ig-like_fold"/>
</dbReference>
<organism evidence="4 5">
    <name type="scientific">candidate division MSBL1 archaeon SCGC-AAA259E19</name>
    <dbReference type="NCBI Taxonomy" id="1698264"/>
    <lineage>
        <taxon>Archaea</taxon>
        <taxon>Methanobacteriati</taxon>
        <taxon>Methanobacteriota</taxon>
        <taxon>candidate division MSBL1</taxon>
    </lineage>
</organism>
<protein>
    <recommendedName>
        <fullName evidence="3">CARDB domain-containing protein</fullName>
    </recommendedName>
</protein>
<evidence type="ECO:0000313" key="4">
    <source>
        <dbReference type="EMBL" id="KXA94527.1"/>
    </source>
</evidence>
<proteinExistence type="predicted"/>
<evidence type="ECO:0000256" key="1">
    <source>
        <dbReference type="SAM" id="MobiDB-lite"/>
    </source>
</evidence>
<feature type="domain" description="CARDB" evidence="3">
    <location>
        <begin position="136"/>
        <end position="209"/>
    </location>
</feature>
<gene>
    <name evidence="4" type="ORF">AKJ65_04145</name>
</gene>
<feature type="region of interest" description="Disordered" evidence="1">
    <location>
        <begin position="410"/>
        <end position="430"/>
    </location>
</feature>
<keyword evidence="2" id="KW-0472">Membrane</keyword>
<keyword evidence="2" id="KW-0812">Transmembrane</keyword>
<keyword evidence="2" id="KW-1133">Transmembrane helix</keyword>
<dbReference type="Gene3D" id="2.60.40.10">
    <property type="entry name" value="Immunoglobulins"/>
    <property type="match status" value="3"/>
</dbReference>
<comment type="caution">
    <text evidence="4">The sequence shown here is derived from an EMBL/GenBank/DDBJ whole genome shotgun (WGS) entry which is preliminary data.</text>
</comment>
<reference evidence="4 5" key="1">
    <citation type="journal article" date="2016" name="Sci. Rep.">
        <title>Metabolic traits of an uncultured archaeal lineage -MSBL1- from brine pools of the Red Sea.</title>
        <authorList>
            <person name="Mwirichia R."/>
            <person name="Alam I."/>
            <person name="Rashid M."/>
            <person name="Vinu M."/>
            <person name="Ba-Alawi W."/>
            <person name="Anthony Kamau A."/>
            <person name="Kamanda Ngugi D."/>
            <person name="Goker M."/>
            <person name="Klenk H.P."/>
            <person name="Bajic V."/>
            <person name="Stingl U."/>
        </authorList>
    </citation>
    <scope>NUCLEOTIDE SEQUENCE [LARGE SCALE GENOMIC DNA]</scope>
    <source>
        <strain evidence="4">SCGC-AAA259E19</strain>
    </source>
</reference>
<dbReference type="Proteomes" id="UP000070284">
    <property type="component" value="Unassembled WGS sequence"/>
</dbReference>
<accession>A0A133UJX0</accession>
<dbReference type="EMBL" id="LHXO01000053">
    <property type="protein sequence ID" value="KXA94527.1"/>
    <property type="molecule type" value="Genomic_DNA"/>
</dbReference>
<dbReference type="Pfam" id="PF07705">
    <property type="entry name" value="CARDB"/>
    <property type="match status" value="3"/>
</dbReference>
<feature type="domain" description="CARDB" evidence="3">
    <location>
        <begin position="46"/>
        <end position="117"/>
    </location>
</feature>
<dbReference type="AlphaFoldDB" id="A0A133UJX0"/>
<evidence type="ECO:0000259" key="3">
    <source>
        <dbReference type="Pfam" id="PF07705"/>
    </source>
</evidence>
<name>A0A133UJX0_9EURY</name>
<feature type="domain" description="CARDB" evidence="3">
    <location>
        <begin position="226"/>
        <end position="299"/>
    </location>
</feature>
<dbReference type="InterPro" id="IPR011635">
    <property type="entry name" value="CARDB"/>
</dbReference>
<evidence type="ECO:0000313" key="5">
    <source>
        <dbReference type="Proteomes" id="UP000070284"/>
    </source>
</evidence>